<dbReference type="OrthoDB" id="8843716at2759"/>
<dbReference type="EMBL" id="RJVU01075544">
    <property type="protein sequence ID" value="ROI16297.1"/>
    <property type="molecule type" value="Genomic_DNA"/>
</dbReference>
<protein>
    <submittedName>
        <fullName evidence="2">Uncharacterized protein</fullName>
    </submittedName>
</protein>
<dbReference type="AlphaFoldDB" id="A0A3N0XFZ0"/>
<dbReference type="Proteomes" id="UP000281406">
    <property type="component" value="Unassembled WGS sequence"/>
</dbReference>
<evidence type="ECO:0000313" key="2">
    <source>
        <dbReference type="EMBL" id="ROI16297.1"/>
    </source>
</evidence>
<feature type="chain" id="PRO_5017991642" evidence="1">
    <location>
        <begin position="16"/>
        <end position="140"/>
    </location>
</feature>
<accession>A0A3N0XFZ0</accession>
<keyword evidence="1" id="KW-0732">Signal</keyword>
<gene>
    <name evidence="2" type="ORF">DPX16_12415</name>
</gene>
<comment type="caution">
    <text evidence="2">The sequence shown here is derived from an EMBL/GenBank/DDBJ whole genome shotgun (WGS) entry which is preliminary data.</text>
</comment>
<proteinExistence type="predicted"/>
<feature type="signal peptide" evidence="1">
    <location>
        <begin position="1"/>
        <end position="15"/>
    </location>
</feature>
<organism evidence="2 3">
    <name type="scientific">Anabarilius grahami</name>
    <name type="common">Kanglang fish</name>
    <name type="synonym">Barilius grahami</name>
    <dbReference type="NCBI Taxonomy" id="495550"/>
    <lineage>
        <taxon>Eukaryota</taxon>
        <taxon>Metazoa</taxon>
        <taxon>Chordata</taxon>
        <taxon>Craniata</taxon>
        <taxon>Vertebrata</taxon>
        <taxon>Euteleostomi</taxon>
        <taxon>Actinopterygii</taxon>
        <taxon>Neopterygii</taxon>
        <taxon>Teleostei</taxon>
        <taxon>Ostariophysi</taxon>
        <taxon>Cypriniformes</taxon>
        <taxon>Xenocyprididae</taxon>
        <taxon>Xenocypridinae</taxon>
        <taxon>Xenocypridinae incertae sedis</taxon>
        <taxon>Anabarilius</taxon>
    </lineage>
</organism>
<name>A0A3N0XFZ0_ANAGA</name>
<reference evidence="2 3" key="1">
    <citation type="submission" date="2018-10" db="EMBL/GenBank/DDBJ databases">
        <title>Genome assembly for a Yunnan-Guizhou Plateau 3E fish, Anabarilius grahami (Regan), and its evolutionary and genetic applications.</title>
        <authorList>
            <person name="Jiang W."/>
        </authorList>
    </citation>
    <scope>NUCLEOTIDE SEQUENCE [LARGE SCALE GENOMIC DNA]</scope>
    <source>
        <strain evidence="2">AG-KIZ</strain>
        <tissue evidence="2">Muscle</tissue>
    </source>
</reference>
<keyword evidence="3" id="KW-1185">Reference proteome</keyword>
<evidence type="ECO:0000256" key="1">
    <source>
        <dbReference type="SAM" id="SignalP"/>
    </source>
</evidence>
<evidence type="ECO:0000313" key="3">
    <source>
        <dbReference type="Proteomes" id="UP000281406"/>
    </source>
</evidence>
<sequence>MVLLIIFTLLVEVQPQRLSAQVWLTATPASVQKDTNTAQLRYDRPTDAQGADQSHYNSVLNQRLSAQVWLTATPASVQKDTNTAQLRYDRPTDAQGADQSHYNSVLNQSSDDVLTEVNYSSCQVETTSLLTSSVCSKKHG</sequence>